<reference evidence="2" key="1">
    <citation type="submission" date="2019-01" db="EMBL/GenBank/DDBJ databases">
        <title>Salmonella strain 1423 plasmid sequences.</title>
        <authorList>
            <person name="Chen K."/>
            <person name="Chen S."/>
        </authorList>
    </citation>
    <scope>NUCLEOTIDE SEQUENCE</scope>
    <source>
        <strain evidence="2">Sa1423</strain>
        <plasmid evidence="2">pSa1423-10K</plasmid>
    </source>
</reference>
<accession>A0A482EUR2</accession>
<name>A0A482EUR2_SALSP</name>
<sequence length="173" mass="18856">MRSATVFPAPSCAISPPVSSSSNPLRTVPLPGSPSRSCVSARRRSRLHAAVPLGQHRLRALLLPDGRVIVEYLLTLPPQNARARCDQQDGNGTMVSHVWLTIRTMPFVRWLMAEDSFRSWSRMAALILFSLSFSSALTDCSCSLNAAFSISPVLCCCAFDFCSKSFASVKDCS</sequence>
<dbReference type="EMBL" id="MK356559">
    <property type="protein sequence ID" value="QBM91574.1"/>
    <property type="molecule type" value="Genomic_DNA"/>
</dbReference>
<evidence type="ECO:0000313" key="2">
    <source>
        <dbReference type="EMBL" id="QBM91574.1"/>
    </source>
</evidence>
<geneLocation type="plasmid" evidence="2">
    <name>pSa1423-10K</name>
</geneLocation>
<evidence type="ECO:0000256" key="1">
    <source>
        <dbReference type="SAM" id="MobiDB-lite"/>
    </source>
</evidence>
<gene>
    <name evidence="2" type="ORF">PADIICJD_00005</name>
</gene>
<feature type="region of interest" description="Disordered" evidence="1">
    <location>
        <begin position="14"/>
        <end position="36"/>
    </location>
</feature>
<dbReference type="AlphaFoldDB" id="A0A482EUR2"/>
<organism evidence="2">
    <name type="scientific">Salmonella sp</name>
    <dbReference type="NCBI Taxonomy" id="599"/>
    <lineage>
        <taxon>Bacteria</taxon>
        <taxon>Pseudomonadati</taxon>
        <taxon>Pseudomonadota</taxon>
        <taxon>Gammaproteobacteria</taxon>
        <taxon>Enterobacterales</taxon>
        <taxon>Enterobacteriaceae</taxon>
        <taxon>Salmonella</taxon>
    </lineage>
</organism>
<proteinExistence type="predicted"/>
<protein>
    <submittedName>
        <fullName evidence="2">Uncharacterized protein</fullName>
    </submittedName>
</protein>
<keyword evidence="2" id="KW-0614">Plasmid</keyword>
<feature type="compositionally biased region" description="Low complexity" evidence="1">
    <location>
        <begin position="14"/>
        <end position="24"/>
    </location>
</feature>